<evidence type="ECO:0000313" key="8">
    <source>
        <dbReference type="EMBL" id="SER87434.1"/>
    </source>
</evidence>
<proteinExistence type="inferred from homology"/>
<keyword evidence="4 7" id="KW-1133">Transmembrane helix</keyword>
<dbReference type="InterPro" id="IPR002549">
    <property type="entry name" value="AI-2E-like"/>
</dbReference>
<keyword evidence="3 7" id="KW-0812">Transmembrane</keyword>
<dbReference type="RefSeq" id="WP_090623067.1">
    <property type="nucleotide sequence ID" value="NZ_FOFD01000009.1"/>
</dbReference>
<keyword evidence="9" id="KW-1185">Reference proteome</keyword>
<evidence type="ECO:0000256" key="4">
    <source>
        <dbReference type="ARBA" id="ARBA00022989"/>
    </source>
</evidence>
<dbReference type="Proteomes" id="UP000199114">
    <property type="component" value="Unassembled WGS sequence"/>
</dbReference>
<evidence type="ECO:0000313" key="9">
    <source>
        <dbReference type="Proteomes" id="UP000199114"/>
    </source>
</evidence>
<feature type="transmembrane region" description="Helical" evidence="7">
    <location>
        <begin position="209"/>
        <end position="230"/>
    </location>
</feature>
<evidence type="ECO:0000256" key="2">
    <source>
        <dbReference type="ARBA" id="ARBA00009773"/>
    </source>
</evidence>
<name>A0A1H9SRC8_9EURY</name>
<feature type="transmembrane region" description="Helical" evidence="7">
    <location>
        <begin position="263"/>
        <end position="279"/>
    </location>
</feature>
<feature type="region of interest" description="Disordered" evidence="6">
    <location>
        <begin position="372"/>
        <end position="404"/>
    </location>
</feature>
<dbReference type="Pfam" id="PF01594">
    <property type="entry name" value="AI-2E_transport"/>
    <property type="match status" value="1"/>
</dbReference>
<feature type="transmembrane region" description="Helical" evidence="7">
    <location>
        <begin position="285"/>
        <end position="302"/>
    </location>
</feature>
<dbReference type="OrthoDB" id="282734at2157"/>
<organism evidence="8 9">
    <name type="scientific">Natrinema salaciae</name>
    <dbReference type="NCBI Taxonomy" id="1186196"/>
    <lineage>
        <taxon>Archaea</taxon>
        <taxon>Methanobacteriati</taxon>
        <taxon>Methanobacteriota</taxon>
        <taxon>Stenosarchaea group</taxon>
        <taxon>Halobacteria</taxon>
        <taxon>Halobacteriales</taxon>
        <taxon>Natrialbaceae</taxon>
        <taxon>Natrinema</taxon>
    </lineage>
</organism>
<feature type="transmembrane region" description="Helical" evidence="7">
    <location>
        <begin position="236"/>
        <end position="256"/>
    </location>
</feature>
<comment type="similarity">
    <text evidence="2">Belongs to the autoinducer-2 exporter (AI-2E) (TC 2.A.86) family.</text>
</comment>
<reference evidence="9" key="1">
    <citation type="submission" date="2016-10" db="EMBL/GenBank/DDBJ databases">
        <authorList>
            <person name="Varghese N."/>
            <person name="Submissions S."/>
        </authorList>
    </citation>
    <scope>NUCLEOTIDE SEQUENCE [LARGE SCALE GENOMIC DNA]</scope>
    <source>
        <strain evidence="9">DSM 25055</strain>
    </source>
</reference>
<gene>
    <name evidence="8" type="ORF">SAMN04489841_4778</name>
</gene>
<feature type="transmembrane region" description="Helical" evidence="7">
    <location>
        <begin position="65"/>
        <end position="95"/>
    </location>
</feature>
<keyword evidence="5 7" id="KW-0472">Membrane</keyword>
<feature type="transmembrane region" description="Helical" evidence="7">
    <location>
        <begin position="20"/>
        <end position="53"/>
    </location>
</feature>
<accession>A0A1H9SRC8</accession>
<evidence type="ECO:0000256" key="6">
    <source>
        <dbReference type="SAM" id="MobiDB-lite"/>
    </source>
</evidence>
<evidence type="ECO:0000256" key="1">
    <source>
        <dbReference type="ARBA" id="ARBA00004141"/>
    </source>
</evidence>
<feature type="compositionally biased region" description="Basic and acidic residues" evidence="6">
    <location>
        <begin position="384"/>
        <end position="396"/>
    </location>
</feature>
<evidence type="ECO:0000256" key="7">
    <source>
        <dbReference type="SAM" id="Phobius"/>
    </source>
</evidence>
<dbReference type="EMBL" id="FOFD01000009">
    <property type="protein sequence ID" value="SER87434.1"/>
    <property type="molecule type" value="Genomic_DNA"/>
</dbReference>
<evidence type="ECO:0000256" key="3">
    <source>
        <dbReference type="ARBA" id="ARBA00022692"/>
    </source>
</evidence>
<dbReference type="AlphaFoldDB" id="A0A1H9SRC8"/>
<protein>
    <submittedName>
        <fullName evidence="8">Predicted PurR-regulated permease PerM</fullName>
    </submittedName>
</protein>
<evidence type="ECO:0000256" key="5">
    <source>
        <dbReference type="ARBA" id="ARBA00023136"/>
    </source>
</evidence>
<dbReference type="STRING" id="1186196.SAMN04489841_4778"/>
<sequence>MVETDFSGRSVRDWPGRERLGWWALGAVLLAVLGLLVDQYLPWLVFGLFIYYVARPITRRLEQRIASPTLVAALTLLLIVVPIIALVGVLLLVALGQLVTAISNAPVDRIVAQLPIPVPDLPNTPTEVYDTTMLLIQEPSVQTLLGTVGGAIGAIGAVLFNAFVSLLIAFFLLINDRGIAAWFESNVFGEDSLASAYLSAIDRGLGSVYFGYTMTIFAVVILSAVLYAVFNLAAPAGIAIPSAVLFAVVTGLFTLVPLVGRSIVYATIAAILAVQAIAIEPRLLWVPLVFLAVMIVAFDNLVRTYIRPSLSGRLLDTGLVMFAYLFGPPLFGWSGIFLGPFLMLFIVTYVRLILPILADPAHENAGIETEHTLDEFAESAPDQQDERSSEADRSDFGPDDGPTV</sequence>
<feature type="transmembrane region" description="Helical" evidence="7">
    <location>
        <begin position="151"/>
        <end position="174"/>
    </location>
</feature>
<comment type="subcellular location">
    <subcellularLocation>
        <location evidence="1">Membrane</location>
        <topology evidence="1">Multi-pass membrane protein</topology>
    </subcellularLocation>
</comment>
<dbReference type="GO" id="GO:0016020">
    <property type="term" value="C:membrane"/>
    <property type="evidence" value="ECO:0007669"/>
    <property type="project" value="UniProtKB-SubCell"/>
</dbReference>